<dbReference type="RefSeq" id="XP_040757109.1">
    <property type="nucleotide sequence ID" value="XM_040913744.1"/>
</dbReference>
<protein>
    <submittedName>
        <fullName evidence="2">Uncharacterized protein</fullName>
    </submittedName>
</protein>
<dbReference type="Proteomes" id="UP000076871">
    <property type="component" value="Unassembled WGS sequence"/>
</dbReference>
<evidence type="ECO:0000313" key="2">
    <source>
        <dbReference type="EMBL" id="KZS99368.1"/>
    </source>
</evidence>
<feature type="compositionally biased region" description="Basic and acidic residues" evidence="1">
    <location>
        <begin position="157"/>
        <end position="167"/>
    </location>
</feature>
<gene>
    <name evidence="2" type="ORF">LAESUDRAFT_765623</name>
</gene>
<keyword evidence="3" id="KW-1185">Reference proteome</keyword>
<feature type="non-terminal residue" evidence="2">
    <location>
        <position position="288"/>
    </location>
</feature>
<dbReference type="GeneID" id="63830772"/>
<evidence type="ECO:0000256" key="1">
    <source>
        <dbReference type="SAM" id="MobiDB-lite"/>
    </source>
</evidence>
<dbReference type="InParanoid" id="A0A165ANV0"/>
<accession>A0A165ANV0</accession>
<dbReference type="EMBL" id="KV427968">
    <property type="protein sequence ID" value="KZS99368.1"/>
    <property type="molecule type" value="Genomic_DNA"/>
</dbReference>
<evidence type="ECO:0000313" key="3">
    <source>
        <dbReference type="Proteomes" id="UP000076871"/>
    </source>
</evidence>
<sequence>MEPAVVGEVSPQAIFTAYVTVKGRAGGSPRAIKGLLRTHAHGVPDRVEGGGDRDVREACLGWACYKPDVRWYKDVKEEGKKGRGVCSEAVDAAPLHLLVGFTGSSPLHPLLASAPASSLHAHCSRAIPSVRAHDTIDRSWFLHKRYIRRPRLAKLERKERKRSERGACAEANQGGGHARADEAEQKMELHKTLMIERAACICIGFIDCVNANCADSDSNRSADLNQPIAEPQPMDSSSFSPDITWPAIDETLINTTLTSSPFVLVEGVINIRDFGARYLAASRIVKPA</sequence>
<proteinExistence type="predicted"/>
<organism evidence="2 3">
    <name type="scientific">Laetiporus sulphureus 93-53</name>
    <dbReference type="NCBI Taxonomy" id="1314785"/>
    <lineage>
        <taxon>Eukaryota</taxon>
        <taxon>Fungi</taxon>
        <taxon>Dikarya</taxon>
        <taxon>Basidiomycota</taxon>
        <taxon>Agaricomycotina</taxon>
        <taxon>Agaricomycetes</taxon>
        <taxon>Polyporales</taxon>
        <taxon>Laetiporus</taxon>
    </lineage>
</organism>
<reference evidence="2 3" key="1">
    <citation type="journal article" date="2016" name="Mol. Biol. Evol.">
        <title>Comparative Genomics of Early-Diverging Mushroom-Forming Fungi Provides Insights into the Origins of Lignocellulose Decay Capabilities.</title>
        <authorList>
            <person name="Nagy L.G."/>
            <person name="Riley R."/>
            <person name="Tritt A."/>
            <person name="Adam C."/>
            <person name="Daum C."/>
            <person name="Floudas D."/>
            <person name="Sun H."/>
            <person name="Yadav J.S."/>
            <person name="Pangilinan J."/>
            <person name="Larsson K.H."/>
            <person name="Matsuura K."/>
            <person name="Barry K."/>
            <person name="Labutti K."/>
            <person name="Kuo R."/>
            <person name="Ohm R.A."/>
            <person name="Bhattacharya S.S."/>
            <person name="Shirouzu T."/>
            <person name="Yoshinaga Y."/>
            <person name="Martin F.M."/>
            <person name="Grigoriev I.V."/>
            <person name="Hibbett D.S."/>
        </authorList>
    </citation>
    <scope>NUCLEOTIDE SEQUENCE [LARGE SCALE GENOMIC DNA]</scope>
    <source>
        <strain evidence="2 3">93-53</strain>
    </source>
</reference>
<feature type="region of interest" description="Disordered" evidence="1">
    <location>
        <begin position="157"/>
        <end position="182"/>
    </location>
</feature>
<dbReference type="AlphaFoldDB" id="A0A165ANV0"/>
<name>A0A165ANV0_9APHY</name>